<dbReference type="PANTHER" id="PTHR43736">
    <property type="entry name" value="ADP-RIBOSE PYROPHOSPHATASE"/>
    <property type="match status" value="1"/>
</dbReference>
<dbReference type="EMBL" id="MHLB01000007">
    <property type="protein sequence ID" value="OGZ02610.1"/>
    <property type="molecule type" value="Genomic_DNA"/>
</dbReference>
<dbReference type="SUPFAM" id="SSF55811">
    <property type="entry name" value="Nudix"/>
    <property type="match status" value="1"/>
</dbReference>
<accession>A0A1G2CPC2</accession>
<dbReference type="InterPro" id="IPR015797">
    <property type="entry name" value="NUDIX_hydrolase-like_dom_sf"/>
</dbReference>
<reference evidence="3 4" key="1">
    <citation type="journal article" date="2016" name="Nat. Commun.">
        <title>Thousands of microbial genomes shed light on interconnected biogeochemical processes in an aquifer system.</title>
        <authorList>
            <person name="Anantharaman K."/>
            <person name="Brown C.T."/>
            <person name="Hug L.A."/>
            <person name="Sharon I."/>
            <person name="Castelle C.J."/>
            <person name="Probst A.J."/>
            <person name="Thomas B.C."/>
            <person name="Singh A."/>
            <person name="Wilkins M.J."/>
            <person name="Karaoz U."/>
            <person name="Brodie E.L."/>
            <person name="Williams K.H."/>
            <person name="Hubbard S.S."/>
            <person name="Banfield J.F."/>
        </authorList>
    </citation>
    <scope>NUCLEOTIDE SEQUENCE [LARGE SCALE GENOMIC DNA]</scope>
</reference>
<name>A0A1G2CPC2_9BACT</name>
<dbReference type="CDD" id="cd02883">
    <property type="entry name" value="NUDIX_Hydrolase"/>
    <property type="match status" value="1"/>
</dbReference>
<organism evidence="3 4">
    <name type="scientific">Candidatus Liptonbacteria bacterium RIFCSPLOWO2_01_FULL_53_13</name>
    <dbReference type="NCBI Taxonomy" id="1798651"/>
    <lineage>
        <taxon>Bacteria</taxon>
        <taxon>Candidatus Liptoniibacteriota</taxon>
    </lineage>
</organism>
<protein>
    <recommendedName>
        <fullName evidence="2">Nudix hydrolase domain-containing protein</fullName>
    </recommendedName>
</protein>
<feature type="domain" description="Nudix hydrolase" evidence="2">
    <location>
        <begin position="8"/>
        <end position="139"/>
    </location>
</feature>
<dbReference type="PRINTS" id="PR00502">
    <property type="entry name" value="NUDIXFAMILY"/>
</dbReference>
<dbReference type="Pfam" id="PF00293">
    <property type="entry name" value="NUDIX"/>
    <property type="match status" value="1"/>
</dbReference>
<keyword evidence="1" id="KW-0378">Hydrolase</keyword>
<dbReference type="Gene3D" id="3.90.79.10">
    <property type="entry name" value="Nucleoside Triphosphate Pyrophosphohydrolase"/>
    <property type="match status" value="1"/>
</dbReference>
<proteinExistence type="predicted"/>
<dbReference type="InterPro" id="IPR020476">
    <property type="entry name" value="Nudix_hydrolase"/>
</dbReference>
<sequence length="158" mass="17931">MGYEKSNKLHIVAVVAVVRNSEGKYLVLKRSEREIAYPGMYTFPGGKVEDNDTVEETLVKEVEEEAGMKLKQGKILLKDKSFIRPDGQTVKVFSYLCEVEDASKVTISDDFTDYRWITVRDLKTLPHVGIEEELLQAEKIYRSGIDRALLVTKSVKEG</sequence>
<gene>
    <name evidence="3" type="ORF">A2946_01610</name>
</gene>
<evidence type="ECO:0000256" key="1">
    <source>
        <dbReference type="ARBA" id="ARBA00022801"/>
    </source>
</evidence>
<dbReference type="AlphaFoldDB" id="A0A1G2CPC2"/>
<dbReference type="GO" id="GO:0016787">
    <property type="term" value="F:hydrolase activity"/>
    <property type="evidence" value="ECO:0007669"/>
    <property type="project" value="UniProtKB-KW"/>
</dbReference>
<dbReference type="PROSITE" id="PS51462">
    <property type="entry name" value="NUDIX"/>
    <property type="match status" value="1"/>
</dbReference>
<dbReference type="InterPro" id="IPR000086">
    <property type="entry name" value="NUDIX_hydrolase_dom"/>
</dbReference>
<evidence type="ECO:0000313" key="3">
    <source>
        <dbReference type="EMBL" id="OGZ02610.1"/>
    </source>
</evidence>
<evidence type="ECO:0000259" key="2">
    <source>
        <dbReference type="PROSITE" id="PS51462"/>
    </source>
</evidence>
<dbReference type="Proteomes" id="UP000178348">
    <property type="component" value="Unassembled WGS sequence"/>
</dbReference>
<evidence type="ECO:0000313" key="4">
    <source>
        <dbReference type="Proteomes" id="UP000178348"/>
    </source>
</evidence>
<comment type="caution">
    <text evidence="3">The sequence shown here is derived from an EMBL/GenBank/DDBJ whole genome shotgun (WGS) entry which is preliminary data.</text>
</comment>
<dbReference type="PANTHER" id="PTHR43736:SF1">
    <property type="entry name" value="DIHYDRONEOPTERIN TRIPHOSPHATE DIPHOSPHATASE"/>
    <property type="match status" value="1"/>
</dbReference>